<feature type="domain" description="Thioredoxin" evidence="8">
    <location>
        <begin position="224"/>
        <end position="381"/>
    </location>
</feature>
<comment type="caution">
    <text evidence="9">The sequence shown here is derived from an EMBL/GenBank/DDBJ whole genome shotgun (WGS) entry which is preliminary data.</text>
</comment>
<dbReference type="EMBL" id="ADKX01000048">
    <property type="protein sequence ID" value="EFW03353.1"/>
    <property type="molecule type" value="Genomic_DNA"/>
</dbReference>
<dbReference type="STRING" id="100884.GCA_000269565_00750"/>
<reference evidence="9 10" key="1">
    <citation type="submission" date="2010-12" db="EMBL/GenBank/DDBJ databases">
        <title>The Genome Sequence of Coprobacillus sp. strain 29_1.</title>
        <authorList>
            <consortium name="The Broad Institute Genome Sequencing Platform"/>
            <person name="Earl A."/>
            <person name="Ward D."/>
            <person name="Feldgarden M."/>
            <person name="Gevers D."/>
            <person name="Daigneault M."/>
            <person name="Sibley C.D."/>
            <person name="White A."/>
            <person name="Strauss J."/>
            <person name="Allen-Vercoe E."/>
            <person name="Young S.K."/>
            <person name="Zeng Q."/>
            <person name="Gargeya S."/>
            <person name="Fitzgerald M."/>
            <person name="Haas B."/>
            <person name="Abouelleil A."/>
            <person name="Alvarado L."/>
            <person name="Arachchi H.M."/>
            <person name="Berlin A."/>
            <person name="Brown A."/>
            <person name="Chapman S.B."/>
            <person name="Chen Z."/>
            <person name="Dunbar C."/>
            <person name="Freedman E."/>
            <person name="Gearin G."/>
            <person name="Gellesch M."/>
            <person name="Goldberg J."/>
            <person name="Griggs A."/>
            <person name="Gujja S."/>
            <person name="Heilman E."/>
            <person name="Heiman D."/>
            <person name="Howarth C."/>
            <person name="Larson L."/>
            <person name="Lui A."/>
            <person name="MacDonald P.J.P."/>
            <person name="Mehta T."/>
            <person name="Montmayeur A."/>
            <person name="Murphy C."/>
            <person name="Neiman D."/>
            <person name="Pearson M."/>
            <person name="Priest M."/>
            <person name="Roberts A."/>
            <person name="Saif S."/>
            <person name="Shea T."/>
            <person name="Shenoy N."/>
            <person name="Sisk P."/>
            <person name="Stolte C."/>
            <person name="Sykes S."/>
            <person name="White J."/>
            <person name="Yandava C."/>
            <person name="Nusbaum C."/>
            <person name="Birren B."/>
        </authorList>
    </citation>
    <scope>NUCLEOTIDE SEQUENCE [LARGE SCALE GENOMIC DNA]</scope>
    <source>
        <strain evidence="9 10">29_1</strain>
    </source>
</reference>
<dbReference type="RefSeq" id="WP_008790499.1">
    <property type="nucleotide sequence ID" value="NZ_AKCB01000001.1"/>
</dbReference>
<sequence length="382" mass="43197">MNFILVFFEGLFSFFSPCVLPLIPLYVGYLSGQSHDEEKPSRKKLFLLTTCFIIGIFIAIFLLNISVQVISSFFKEHMTLMTRIGGILIIILGLYQFGVIRSQKLSQTKRFSMKKYMPSQFIFAFVLGFTFGFAWTPCIGPALASILILGTSSGSFLISNILVIIYAIGLTLPFFIVGLFTDQTLEWLNKRKKWMNIAVKAGAIVLIVIGITMVTGKMNDISKYMSNASTPVATQKEPVEQNQFPLPYALKDQNQQDISFQDLKGKVVFLNFWATWCPPCQRELPEIQKLYEKYKDSNEVAIITIVTPGNGEKSQEEIIEFLDEKGYNMPVLFDNGEVTSYFQISSLPTTFMIEKTGEPYGYAVGQLNLEIMESMINEVLNK</sequence>
<keyword evidence="4 7" id="KW-0812">Transmembrane</keyword>
<dbReference type="AlphaFoldDB" id="E7GF74"/>
<feature type="transmembrane region" description="Helical" evidence="7">
    <location>
        <begin position="121"/>
        <end position="150"/>
    </location>
</feature>
<evidence type="ECO:0000256" key="4">
    <source>
        <dbReference type="ARBA" id="ARBA00022692"/>
    </source>
</evidence>
<dbReference type="InterPro" id="IPR000866">
    <property type="entry name" value="AhpC/TSA"/>
</dbReference>
<dbReference type="InterPro" id="IPR003834">
    <property type="entry name" value="Cyt_c_assmbl_TM_dom"/>
</dbReference>
<feature type="transmembrane region" description="Helical" evidence="7">
    <location>
        <begin position="47"/>
        <end position="74"/>
    </location>
</feature>
<protein>
    <recommendedName>
        <fullName evidence="8">Thioredoxin domain-containing protein</fullName>
    </recommendedName>
</protein>
<dbReference type="InterPro" id="IPR013766">
    <property type="entry name" value="Thioredoxin_domain"/>
</dbReference>
<evidence type="ECO:0000259" key="8">
    <source>
        <dbReference type="PROSITE" id="PS51352"/>
    </source>
</evidence>
<dbReference type="GO" id="GO:0016491">
    <property type="term" value="F:oxidoreductase activity"/>
    <property type="evidence" value="ECO:0007669"/>
    <property type="project" value="InterPro"/>
</dbReference>
<keyword evidence="5 7" id="KW-1133">Transmembrane helix</keyword>
<dbReference type="GO" id="GO:0016209">
    <property type="term" value="F:antioxidant activity"/>
    <property type="evidence" value="ECO:0007669"/>
    <property type="project" value="InterPro"/>
</dbReference>
<dbReference type="GO" id="GO:0005886">
    <property type="term" value="C:plasma membrane"/>
    <property type="evidence" value="ECO:0007669"/>
    <property type="project" value="UniProtKB-SubCell"/>
</dbReference>
<comment type="similarity">
    <text evidence="2">Belongs to the DsbD family.</text>
</comment>
<dbReference type="Pfam" id="PF00578">
    <property type="entry name" value="AhpC-TSA"/>
    <property type="match status" value="1"/>
</dbReference>
<comment type="subcellular location">
    <subcellularLocation>
        <location evidence="1">Cell membrane</location>
        <topology evidence="1">Multi-pass membrane protein</topology>
    </subcellularLocation>
</comment>
<organism evidence="9 10">
    <name type="scientific">Coprobacillus cateniformis</name>
    <dbReference type="NCBI Taxonomy" id="100884"/>
    <lineage>
        <taxon>Bacteria</taxon>
        <taxon>Bacillati</taxon>
        <taxon>Bacillota</taxon>
        <taxon>Erysipelotrichia</taxon>
        <taxon>Erysipelotrichales</taxon>
        <taxon>Coprobacillaceae</taxon>
        <taxon>Coprobacillus</taxon>
    </lineage>
</organism>
<dbReference type="OrthoDB" id="9809733at2"/>
<feature type="transmembrane region" description="Helical" evidence="7">
    <location>
        <begin position="197"/>
        <end position="216"/>
    </location>
</feature>
<dbReference type="GeneID" id="78228646"/>
<keyword evidence="3" id="KW-1003">Cell membrane</keyword>
<dbReference type="eggNOG" id="COG0526">
    <property type="taxonomic scope" value="Bacteria"/>
</dbReference>
<dbReference type="SUPFAM" id="SSF52833">
    <property type="entry name" value="Thioredoxin-like"/>
    <property type="match status" value="1"/>
</dbReference>
<evidence type="ECO:0000256" key="7">
    <source>
        <dbReference type="SAM" id="Phobius"/>
    </source>
</evidence>
<dbReference type="PANTHER" id="PTHR31272">
    <property type="entry name" value="CYTOCHROME C-TYPE BIOGENESIS PROTEIN HI_1454-RELATED"/>
    <property type="match status" value="1"/>
</dbReference>
<dbReference type="InterPro" id="IPR017937">
    <property type="entry name" value="Thioredoxin_CS"/>
</dbReference>
<keyword evidence="6 7" id="KW-0472">Membrane</keyword>
<dbReference type="PANTHER" id="PTHR31272:SF4">
    <property type="entry name" value="CYTOCHROME C-TYPE BIOGENESIS PROTEIN HI_1454-RELATED"/>
    <property type="match status" value="1"/>
</dbReference>
<evidence type="ECO:0000313" key="9">
    <source>
        <dbReference type="EMBL" id="EFW03353.1"/>
    </source>
</evidence>
<evidence type="ECO:0000256" key="3">
    <source>
        <dbReference type="ARBA" id="ARBA00022475"/>
    </source>
</evidence>
<proteinExistence type="inferred from homology"/>
<dbReference type="CDD" id="cd02966">
    <property type="entry name" value="TlpA_like_family"/>
    <property type="match status" value="1"/>
</dbReference>
<dbReference type="Pfam" id="PF02683">
    <property type="entry name" value="DsbD_TM"/>
    <property type="match status" value="1"/>
</dbReference>
<dbReference type="eggNOG" id="COG0785">
    <property type="taxonomic scope" value="Bacteria"/>
</dbReference>
<evidence type="ECO:0000256" key="6">
    <source>
        <dbReference type="ARBA" id="ARBA00023136"/>
    </source>
</evidence>
<evidence type="ECO:0000256" key="5">
    <source>
        <dbReference type="ARBA" id="ARBA00022989"/>
    </source>
</evidence>
<dbReference type="HOGENOM" id="CLU_053225_1_0_9"/>
<name>E7GF74_9FIRM</name>
<evidence type="ECO:0000313" key="10">
    <source>
        <dbReference type="Proteomes" id="UP000003157"/>
    </source>
</evidence>
<dbReference type="PROSITE" id="PS51352">
    <property type="entry name" value="THIOREDOXIN_2"/>
    <property type="match status" value="1"/>
</dbReference>
<gene>
    <name evidence="9" type="ORF">HMPREF9488_03417</name>
</gene>
<dbReference type="PROSITE" id="PS00194">
    <property type="entry name" value="THIOREDOXIN_1"/>
    <property type="match status" value="1"/>
</dbReference>
<dbReference type="InterPro" id="IPR036249">
    <property type="entry name" value="Thioredoxin-like_sf"/>
</dbReference>
<dbReference type="Proteomes" id="UP000003157">
    <property type="component" value="Unassembled WGS sequence"/>
</dbReference>
<dbReference type="Gene3D" id="3.40.30.10">
    <property type="entry name" value="Glutaredoxin"/>
    <property type="match status" value="1"/>
</dbReference>
<evidence type="ECO:0000256" key="1">
    <source>
        <dbReference type="ARBA" id="ARBA00004651"/>
    </source>
</evidence>
<evidence type="ECO:0000256" key="2">
    <source>
        <dbReference type="ARBA" id="ARBA00006143"/>
    </source>
</evidence>
<accession>E7GF74</accession>
<feature type="transmembrane region" description="Helical" evidence="7">
    <location>
        <begin position="156"/>
        <end position="177"/>
    </location>
</feature>
<dbReference type="InterPro" id="IPR051790">
    <property type="entry name" value="Cytochrome_c-biogenesis_DsbD"/>
</dbReference>
<dbReference type="GO" id="GO:0017004">
    <property type="term" value="P:cytochrome complex assembly"/>
    <property type="evidence" value="ECO:0007669"/>
    <property type="project" value="InterPro"/>
</dbReference>
<feature type="transmembrane region" description="Helical" evidence="7">
    <location>
        <begin position="80"/>
        <end position="100"/>
    </location>
</feature>
<keyword evidence="10" id="KW-1185">Reference proteome</keyword>
<feature type="transmembrane region" description="Helical" evidence="7">
    <location>
        <begin position="6"/>
        <end position="27"/>
    </location>
</feature>